<dbReference type="AlphaFoldDB" id="A0A1I0IPA6"/>
<dbReference type="EMBL" id="FOHO01000017">
    <property type="protein sequence ID" value="SET98197.1"/>
    <property type="molecule type" value="Genomic_DNA"/>
</dbReference>
<evidence type="ECO:0000256" key="3">
    <source>
        <dbReference type="ARBA" id="ARBA00023163"/>
    </source>
</evidence>
<dbReference type="SUPFAM" id="SSF55781">
    <property type="entry name" value="GAF domain-like"/>
    <property type="match status" value="1"/>
</dbReference>
<name>A0A1I0IPA6_9RHOB</name>
<dbReference type="InterPro" id="IPR050707">
    <property type="entry name" value="HTH_MetabolicPath_Reg"/>
</dbReference>
<keyword evidence="7" id="KW-1185">Reference proteome</keyword>
<dbReference type="Gene3D" id="1.10.10.10">
    <property type="entry name" value="Winged helix-like DNA-binding domain superfamily/Winged helix DNA-binding domain"/>
    <property type="match status" value="1"/>
</dbReference>
<proteinExistence type="predicted"/>
<evidence type="ECO:0000313" key="7">
    <source>
        <dbReference type="Proteomes" id="UP000199180"/>
    </source>
</evidence>
<dbReference type="PROSITE" id="PS51077">
    <property type="entry name" value="HTH_ICLR"/>
    <property type="match status" value="1"/>
</dbReference>
<keyword evidence="1" id="KW-0805">Transcription regulation</keyword>
<evidence type="ECO:0000259" key="4">
    <source>
        <dbReference type="PROSITE" id="PS51077"/>
    </source>
</evidence>
<accession>A0A1I0IPA6</accession>
<dbReference type="GO" id="GO:0003677">
    <property type="term" value="F:DNA binding"/>
    <property type="evidence" value="ECO:0007669"/>
    <property type="project" value="UniProtKB-KW"/>
</dbReference>
<dbReference type="InterPro" id="IPR005471">
    <property type="entry name" value="Tscrpt_reg_IclR_N"/>
</dbReference>
<feature type="domain" description="HTH iclR-type" evidence="4">
    <location>
        <begin position="9"/>
        <end position="72"/>
    </location>
</feature>
<dbReference type="Proteomes" id="UP000199180">
    <property type="component" value="Unassembled WGS sequence"/>
</dbReference>
<dbReference type="InterPro" id="IPR014757">
    <property type="entry name" value="Tscrpt_reg_IclR_C"/>
</dbReference>
<evidence type="ECO:0000256" key="2">
    <source>
        <dbReference type="ARBA" id="ARBA00023125"/>
    </source>
</evidence>
<dbReference type="InterPro" id="IPR036388">
    <property type="entry name" value="WH-like_DNA-bd_sf"/>
</dbReference>
<dbReference type="InterPro" id="IPR029016">
    <property type="entry name" value="GAF-like_dom_sf"/>
</dbReference>
<dbReference type="PANTHER" id="PTHR30136:SF24">
    <property type="entry name" value="HTH-TYPE TRANSCRIPTIONAL REPRESSOR ALLR"/>
    <property type="match status" value="1"/>
</dbReference>
<dbReference type="OrthoDB" id="9807558at2"/>
<organism evidence="6 7">
    <name type="scientific">Paracoccus homiensis</name>
    <dbReference type="NCBI Taxonomy" id="364199"/>
    <lineage>
        <taxon>Bacteria</taxon>
        <taxon>Pseudomonadati</taxon>
        <taxon>Pseudomonadota</taxon>
        <taxon>Alphaproteobacteria</taxon>
        <taxon>Rhodobacterales</taxon>
        <taxon>Paracoccaceae</taxon>
        <taxon>Paracoccus</taxon>
    </lineage>
</organism>
<dbReference type="PANTHER" id="PTHR30136">
    <property type="entry name" value="HELIX-TURN-HELIX TRANSCRIPTIONAL REGULATOR, ICLR FAMILY"/>
    <property type="match status" value="1"/>
</dbReference>
<dbReference type="GO" id="GO:0045892">
    <property type="term" value="P:negative regulation of DNA-templated transcription"/>
    <property type="evidence" value="ECO:0007669"/>
    <property type="project" value="TreeGrafter"/>
</dbReference>
<dbReference type="Gene3D" id="3.30.450.40">
    <property type="match status" value="1"/>
</dbReference>
<feature type="domain" description="IclR-ED" evidence="5">
    <location>
        <begin position="73"/>
        <end position="252"/>
    </location>
</feature>
<protein>
    <submittedName>
        <fullName evidence="6">DNA-binding transcriptional regulator, IclR family</fullName>
    </submittedName>
</protein>
<keyword evidence="3" id="KW-0804">Transcription</keyword>
<dbReference type="GO" id="GO:0003700">
    <property type="term" value="F:DNA-binding transcription factor activity"/>
    <property type="evidence" value="ECO:0007669"/>
    <property type="project" value="TreeGrafter"/>
</dbReference>
<evidence type="ECO:0000259" key="5">
    <source>
        <dbReference type="PROSITE" id="PS51078"/>
    </source>
</evidence>
<sequence length="252" mass="27037">MASEQKTAAPAIDGSVAIMEVLGRAPYPLQLSEICEQTGLASASAHRIIGAMLQHNLVAMAPGRRKTYIIGSRVFQLSSAILGRQPIVPYFNPIAEILKNEIHRTILLSLPVGNQVVIVAKHDAPASKPFNAYVGRTMPMHQSASGKAILAAQQPYPRMSYFANEGLIAEGDPLPPRMADDLERSARLGYAVTVNEIQQDVGCVAAPVLNLKGEPVAAISACFTGEMLTDQSARVYSKNIVQAARQLSSHII</sequence>
<dbReference type="InterPro" id="IPR036390">
    <property type="entry name" value="WH_DNA-bd_sf"/>
</dbReference>
<dbReference type="Pfam" id="PF09339">
    <property type="entry name" value="HTH_IclR"/>
    <property type="match status" value="1"/>
</dbReference>
<dbReference type="PROSITE" id="PS51078">
    <property type="entry name" value="ICLR_ED"/>
    <property type="match status" value="1"/>
</dbReference>
<dbReference type="SUPFAM" id="SSF46785">
    <property type="entry name" value="Winged helix' DNA-binding domain"/>
    <property type="match status" value="1"/>
</dbReference>
<reference evidence="6 7" key="1">
    <citation type="submission" date="2016-10" db="EMBL/GenBank/DDBJ databases">
        <authorList>
            <person name="de Groot N.N."/>
        </authorList>
    </citation>
    <scope>NUCLEOTIDE SEQUENCE [LARGE SCALE GENOMIC DNA]</scope>
    <source>
        <strain evidence="6 7">DSM 17862</strain>
    </source>
</reference>
<dbReference type="RefSeq" id="WP_090737376.1">
    <property type="nucleotide sequence ID" value="NZ_FOHO01000017.1"/>
</dbReference>
<evidence type="ECO:0000256" key="1">
    <source>
        <dbReference type="ARBA" id="ARBA00023015"/>
    </source>
</evidence>
<dbReference type="Pfam" id="PF01614">
    <property type="entry name" value="IclR_C"/>
    <property type="match status" value="1"/>
</dbReference>
<keyword evidence="2 6" id="KW-0238">DNA-binding</keyword>
<dbReference type="STRING" id="364199.SAMN04489858_11754"/>
<dbReference type="SMART" id="SM00346">
    <property type="entry name" value="HTH_ICLR"/>
    <property type="match status" value="1"/>
</dbReference>
<evidence type="ECO:0000313" key="6">
    <source>
        <dbReference type="EMBL" id="SET98197.1"/>
    </source>
</evidence>
<gene>
    <name evidence="6" type="ORF">SAMN04489858_11754</name>
</gene>